<dbReference type="GO" id="GO:0003700">
    <property type="term" value="F:DNA-binding transcription factor activity"/>
    <property type="evidence" value="ECO:0007669"/>
    <property type="project" value="InterPro"/>
</dbReference>
<dbReference type="InterPro" id="IPR039422">
    <property type="entry name" value="MarR/SlyA-like"/>
</dbReference>
<dbReference type="InterPro" id="IPR036390">
    <property type="entry name" value="WH_DNA-bd_sf"/>
</dbReference>
<dbReference type="Proteomes" id="UP000678374">
    <property type="component" value="Unassembled WGS sequence"/>
</dbReference>
<dbReference type="Pfam" id="PF12802">
    <property type="entry name" value="MarR_2"/>
    <property type="match status" value="1"/>
</dbReference>
<sequence>MPRPQPYLRQLLRHRTDWLEERLYERAAHNGYGDITPAMARLFPLLATRPLGLSDLARRLGVSRQAVHKLALEAAALGYVAFIDSPDDARVKLLAYTDKGRAMARSAEQELQRIEARLVRHMGAANLAQLKALLAMAWSADEQPPRG</sequence>
<accession>A0A940YMU4</accession>
<feature type="domain" description="HTH marR-type" evidence="1">
    <location>
        <begin position="5"/>
        <end position="139"/>
    </location>
</feature>
<dbReference type="PROSITE" id="PS50995">
    <property type="entry name" value="HTH_MARR_2"/>
    <property type="match status" value="1"/>
</dbReference>
<dbReference type="EMBL" id="JAGQDE010000010">
    <property type="protein sequence ID" value="MBQ0959812.1"/>
    <property type="molecule type" value="Genomic_DNA"/>
</dbReference>
<keyword evidence="3" id="KW-1185">Reference proteome</keyword>
<evidence type="ECO:0000313" key="3">
    <source>
        <dbReference type="Proteomes" id="UP000678374"/>
    </source>
</evidence>
<gene>
    <name evidence="2" type="ORF">KAK06_12745</name>
</gene>
<dbReference type="SUPFAM" id="SSF46785">
    <property type="entry name" value="Winged helix' DNA-binding domain"/>
    <property type="match status" value="1"/>
</dbReference>
<dbReference type="AlphaFoldDB" id="A0A940YMU4"/>
<proteinExistence type="predicted"/>
<dbReference type="Gene3D" id="1.10.10.10">
    <property type="entry name" value="Winged helix-like DNA-binding domain superfamily/Winged helix DNA-binding domain"/>
    <property type="match status" value="1"/>
</dbReference>
<evidence type="ECO:0000259" key="1">
    <source>
        <dbReference type="PROSITE" id="PS50995"/>
    </source>
</evidence>
<dbReference type="InterPro" id="IPR036388">
    <property type="entry name" value="WH-like_DNA-bd_sf"/>
</dbReference>
<organism evidence="2 3">
    <name type="scientific">Ideonella aquatica</name>
    <dbReference type="NCBI Taxonomy" id="2824119"/>
    <lineage>
        <taxon>Bacteria</taxon>
        <taxon>Pseudomonadati</taxon>
        <taxon>Pseudomonadota</taxon>
        <taxon>Betaproteobacteria</taxon>
        <taxon>Burkholderiales</taxon>
        <taxon>Sphaerotilaceae</taxon>
        <taxon>Ideonella</taxon>
    </lineage>
</organism>
<dbReference type="SMART" id="SM00347">
    <property type="entry name" value="HTH_MARR"/>
    <property type="match status" value="1"/>
</dbReference>
<dbReference type="GO" id="GO:0006950">
    <property type="term" value="P:response to stress"/>
    <property type="evidence" value="ECO:0007669"/>
    <property type="project" value="TreeGrafter"/>
</dbReference>
<dbReference type="RefSeq" id="WP_210802490.1">
    <property type="nucleotide sequence ID" value="NZ_JAGQDE010000010.1"/>
</dbReference>
<reference evidence="2" key="1">
    <citation type="submission" date="2021-04" db="EMBL/GenBank/DDBJ databases">
        <title>The genome sequence of Ideonella sp. 4Y11.</title>
        <authorList>
            <person name="Liu Y."/>
        </authorList>
    </citation>
    <scope>NUCLEOTIDE SEQUENCE</scope>
    <source>
        <strain evidence="2">4Y11</strain>
    </source>
</reference>
<dbReference type="PANTHER" id="PTHR33164:SF57">
    <property type="entry name" value="MARR-FAMILY TRANSCRIPTIONAL REGULATOR"/>
    <property type="match status" value="1"/>
</dbReference>
<protein>
    <submittedName>
        <fullName evidence="2">MarR family transcriptional regulator</fullName>
    </submittedName>
</protein>
<dbReference type="PANTHER" id="PTHR33164">
    <property type="entry name" value="TRANSCRIPTIONAL REGULATOR, MARR FAMILY"/>
    <property type="match status" value="1"/>
</dbReference>
<evidence type="ECO:0000313" key="2">
    <source>
        <dbReference type="EMBL" id="MBQ0959812.1"/>
    </source>
</evidence>
<name>A0A940YMU4_9BURK</name>
<comment type="caution">
    <text evidence="2">The sequence shown here is derived from an EMBL/GenBank/DDBJ whole genome shotgun (WGS) entry which is preliminary data.</text>
</comment>
<dbReference type="InterPro" id="IPR000835">
    <property type="entry name" value="HTH_MarR-typ"/>
</dbReference>